<gene>
    <name evidence="1" type="ORF">JBS370_LOCUS42557</name>
</gene>
<accession>A0A820MGK6</accession>
<dbReference type="Proteomes" id="UP000663836">
    <property type="component" value="Unassembled WGS sequence"/>
</dbReference>
<comment type="caution">
    <text evidence="1">The sequence shown here is derived from an EMBL/GenBank/DDBJ whole genome shotgun (WGS) entry which is preliminary data.</text>
</comment>
<organism evidence="1 2">
    <name type="scientific">Rotaria sordida</name>
    <dbReference type="NCBI Taxonomy" id="392033"/>
    <lineage>
        <taxon>Eukaryota</taxon>
        <taxon>Metazoa</taxon>
        <taxon>Spiralia</taxon>
        <taxon>Gnathifera</taxon>
        <taxon>Rotifera</taxon>
        <taxon>Eurotatoria</taxon>
        <taxon>Bdelloidea</taxon>
        <taxon>Philodinida</taxon>
        <taxon>Philodinidae</taxon>
        <taxon>Rotaria</taxon>
    </lineage>
</organism>
<name>A0A820MGK6_9BILA</name>
<dbReference type="EMBL" id="CAJOBD010057515">
    <property type="protein sequence ID" value="CAF4371712.1"/>
    <property type="molecule type" value="Genomic_DNA"/>
</dbReference>
<reference evidence="1" key="1">
    <citation type="submission" date="2021-02" db="EMBL/GenBank/DDBJ databases">
        <authorList>
            <person name="Nowell W R."/>
        </authorList>
    </citation>
    <scope>NUCLEOTIDE SEQUENCE</scope>
</reference>
<evidence type="ECO:0000313" key="1">
    <source>
        <dbReference type="EMBL" id="CAF4371712.1"/>
    </source>
</evidence>
<sequence length="130" mass="15477">MFDGRLFAFTIYQIKQSSSKMRFDSNTMNIVKQCLTLLKFSINENIFYNIVEELIQSKHIIFATSTSDRQLVPSEKQKIVKISNSFIDNYLKPILSTNNQWTFDFINPDESSSARYEGILFFFFRYIRYF</sequence>
<protein>
    <submittedName>
        <fullName evidence="1">Uncharacterized protein</fullName>
    </submittedName>
</protein>
<evidence type="ECO:0000313" key="2">
    <source>
        <dbReference type="Proteomes" id="UP000663836"/>
    </source>
</evidence>
<proteinExistence type="predicted"/>
<dbReference type="AlphaFoldDB" id="A0A820MGK6"/>